<dbReference type="Proteomes" id="UP000256512">
    <property type="component" value="Unassembled WGS sequence"/>
</dbReference>
<evidence type="ECO:0000313" key="1">
    <source>
        <dbReference type="EMBL" id="REC48726.1"/>
    </source>
</evidence>
<evidence type="ECO:0000313" key="2">
    <source>
        <dbReference type="Proteomes" id="UP000256512"/>
    </source>
</evidence>
<comment type="caution">
    <text evidence="1">The sequence shown here is derived from an EMBL/GenBank/DDBJ whole genome shotgun (WGS) entry which is preliminary data.</text>
</comment>
<keyword evidence="2" id="KW-1185">Reference proteome</keyword>
<accession>A0A3D9B663</accession>
<proteinExistence type="predicted"/>
<sequence>MNDKHLYLALLKIKNNTNINELVHEGLELFEITNLLKQIIELNYLIETESELILSETGYKSFTILETQYKKTNKSEWIRPDD</sequence>
<feature type="non-terminal residue" evidence="1">
    <location>
        <position position="82"/>
    </location>
</feature>
<dbReference type="AlphaFoldDB" id="A0A3D9B663"/>
<reference evidence="1 2" key="1">
    <citation type="journal article" date="2006" name="Int. J. Syst. Evol. Microbiol.">
        <title>Chryseobacterium piscium sp. nov., isolated from fish of the South Atlantic Ocean off South Africa.</title>
        <authorList>
            <person name="de Beer H."/>
            <person name="Hugo C.J."/>
            <person name="Jooste P.J."/>
            <person name="Vancanneyt M."/>
            <person name="Coenye T."/>
            <person name="Vandamme P."/>
        </authorList>
    </citation>
    <scope>NUCLEOTIDE SEQUENCE [LARGE SCALE GENOMIC DNA]</scope>
    <source>
        <strain evidence="1 2">CCUG 51923</strain>
    </source>
</reference>
<dbReference type="EMBL" id="QNVS01000116">
    <property type="protein sequence ID" value="REC48726.1"/>
    <property type="molecule type" value="Genomic_DNA"/>
</dbReference>
<name>A0A3D9B663_9FLAO</name>
<organism evidence="1 2">
    <name type="scientific">Chryseobacterium piscium</name>
    <dbReference type="NCBI Taxonomy" id="333702"/>
    <lineage>
        <taxon>Bacteria</taxon>
        <taxon>Pseudomonadati</taxon>
        <taxon>Bacteroidota</taxon>
        <taxon>Flavobacteriia</taxon>
        <taxon>Flavobacteriales</taxon>
        <taxon>Weeksellaceae</taxon>
        <taxon>Chryseobacterium group</taxon>
        <taxon>Chryseobacterium</taxon>
    </lineage>
</organism>
<protein>
    <submittedName>
        <fullName evidence="1">Uncharacterized protein</fullName>
    </submittedName>
</protein>
<gene>
    <name evidence="1" type="ORF">DRF62_19745</name>
</gene>
<dbReference type="RefSeq" id="WP_133297213.1">
    <property type="nucleotide sequence ID" value="NZ_QNVS01000116.1"/>
</dbReference>